<dbReference type="GO" id="GO:0008643">
    <property type="term" value="P:carbohydrate transport"/>
    <property type="evidence" value="ECO:0007669"/>
    <property type="project" value="InterPro"/>
</dbReference>
<dbReference type="EMBL" id="CAADHO010000004">
    <property type="protein sequence ID" value="VFQ45159.1"/>
    <property type="molecule type" value="Genomic_DNA"/>
</dbReference>
<dbReference type="Pfam" id="PF04966">
    <property type="entry name" value="OprB"/>
    <property type="match status" value="1"/>
</dbReference>
<dbReference type="PANTHER" id="PTHR37944:SF1">
    <property type="entry name" value="PORIN B"/>
    <property type="match status" value="1"/>
</dbReference>
<accession>A0A4U8YPJ5</accession>
<dbReference type="Proteomes" id="UP000507962">
    <property type="component" value="Unassembled WGS sequence"/>
</dbReference>
<dbReference type="GO" id="GO:0016020">
    <property type="term" value="C:membrane"/>
    <property type="evidence" value="ECO:0007669"/>
    <property type="project" value="InterPro"/>
</dbReference>
<dbReference type="PANTHER" id="PTHR37944">
    <property type="entry name" value="PORIN B"/>
    <property type="match status" value="1"/>
</dbReference>
<keyword evidence="4" id="KW-1185">Reference proteome</keyword>
<comment type="similarity">
    <text evidence="1 2">Belongs to the OprB family.</text>
</comment>
<dbReference type="InterPro" id="IPR038673">
    <property type="entry name" value="OprB_sf"/>
</dbReference>
<evidence type="ECO:0000313" key="3">
    <source>
        <dbReference type="EMBL" id="VFQ45159.1"/>
    </source>
</evidence>
<protein>
    <submittedName>
        <fullName evidence="3">Carbohydrate-selective porin oprb</fullName>
    </submittedName>
</protein>
<proteinExistence type="inferred from homology"/>
<evidence type="ECO:0000256" key="2">
    <source>
        <dbReference type="RuleBase" id="RU363072"/>
    </source>
</evidence>
<gene>
    <name evidence="3" type="ORF">MSL71_28160</name>
</gene>
<dbReference type="AlphaFoldDB" id="A0A4U8YPJ5"/>
<organism evidence="3 4">
    <name type="scientific">Desulfoluna butyratoxydans</name>
    <dbReference type="NCBI Taxonomy" id="231438"/>
    <lineage>
        <taxon>Bacteria</taxon>
        <taxon>Pseudomonadati</taxon>
        <taxon>Thermodesulfobacteriota</taxon>
        <taxon>Desulfobacteria</taxon>
        <taxon>Desulfobacterales</taxon>
        <taxon>Desulfolunaceae</taxon>
        <taxon>Desulfoluna</taxon>
    </lineage>
</organism>
<dbReference type="RefSeq" id="WP_180141361.1">
    <property type="nucleotide sequence ID" value="NZ_CAADHO010000004.1"/>
</dbReference>
<evidence type="ECO:0000256" key="1">
    <source>
        <dbReference type="ARBA" id="ARBA00008769"/>
    </source>
</evidence>
<sequence>MKTKPCIVMMIVSVGLFLGLGVSVASTGGKLRPRLSPDEVENQIAMDQKADPLYESQLLSPLRDWRDGVAEQMGLHLAADYSALFMHVSDSPGEDNASSGIARFYGYWDLVNRGGPNKGSLNWKIENRHKYSDIPPSALGFESGYAGIIEPPFSNQKARLTNLYWKQYVSEGKGVFVGGFLDTTDFIDVYLLSSPWTGFANFVFSTGSASMDLPNDATLGAAAGAMLNSSLYIQAGIADANADPRDPFEGFESVIDDSDFFRWVEIGWTPGKDKIYFDNTHITFWQIDERANGTDDGWGLNLSWQRWIDDTWLPFIRGGYTDDSGSLLERSVSAGIGCQPVPMRGVIGVGFNWGRPNDVSFKGADDQYTTEVFWRYQLTKEVAVTPSLQYIKDPALTIDEDTLWVLGCRLRVAL</sequence>
<dbReference type="GO" id="GO:0015288">
    <property type="term" value="F:porin activity"/>
    <property type="evidence" value="ECO:0007669"/>
    <property type="project" value="InterPro"/>
</dbReference>
<name>A0A4U8YPJ5_9BACT</name>
<dbReference type="InterPro" id="IPR007049">
    <property type="entry name" value="Carb-sel_porin_OprB"/>
</dbReference>
<dbReference type="Gene3D" id="2.40.160.180">
    <property type="entry name" value="Carbohydrate-selective porin OprB"/>
    <property type="match status" value="1"/>
</dbReference>
<reference evidence="3 4" key="1">
    <citation type="submission" date="2019-03" db="EMBL/GenBank/DDBJ databases">
        <authorList>
            <person name="Nijsse B."/>
        </authorList>
    </citation>
    <scope>NUCLEOTIDE SEQUENCE [LARGE SCALE GENOMIC DNA]</scope>
    <source>
        <strain evidence="3">Desulfoluna butyratoxydans MSL71</strain>
    </source>
</reference>
<evidence type="ECO:0000313" key="4">
    <source>
        <dbReference type="Proteomes" id="UP000507962"/>
    </source>
</evidence>
<dbReference type="InterPro" id="IPR052932">
    <property type="entry name" value="OprB_Porin"/>
</dbReference>